<dbReference type="EnsemblMetazoa" id="HelroT130073">
    <property type="protein sequence ID" value="HelroP130073"/>
    <property type="gene ID" value="HelroG130073"/>
</dbReference>
<dbReference type="CTD" id="20196130"/>
<dbReference type="EMBL" id="KB095812">
    <property type="protein sequence ID" value="ESO11489.1"/>
    <property type="molecule type" value="Genomic_DNA"/>
</dbReference>
<dbReference type="GO" id="GO:0042277">
    <property type="term" value="F:peptide binding"/>
    <property type="evidence" value="ECO:0000318"/>
    <property type="project" value="GO_Central"/>
</dbReference>
<dbReference type="RefSeq" id="XP_009009977.1">
    <property type="nucleotide sequence ID" value="XM_009011729.1"/>
</dbReference>
<dbReference type="AlphaFoldDB" id="T1EHT0"/>
<keyword evidence="7 9" id="KW-0675">Receptor</keyword>
<reference evidence="13" key="3">
    <citation type="submission" date="2015-06" db="UniProtKB">
        <authorList>
            <consortium name="EnsemblMetazoa"/>
        </authorList>
    </citation>
    <scope>IDENTIFICATION</scope>
</reference>
<evidence type="ECO:0000256" key="3">
    <source>
        <dbReference type="ARBA" id="ARBA00022692"/>
    </source>
</evidence>
<keyword evidence="3 9" id="KW-0812">Transmembrane</keyword>
<dbReference type="PRINTS" id="PR00237">
    <property type="entry name" value="GPCRRHODOPSN"/>
</dbReference>
<keyword evidence="5 9" id="KW-0297">G-protein coupled receptor</keyword>
<dbReference type="Proteomes" id="UP000015101">
    <property type="component" value="Unassembled WGS sequence"/>
</dbReference>
<feature type="transmembrane region" description="Helical" evidence="10">
    <location>
        <begin position="138"/>
        <end position="161"/>
    </location>
</feature>
<evidence type="ECO:0000313" key="12">
    <source>
        <dbReference type="EMBL" id="ESO11489.1"/>
    </source>
</evidence>
<feature type="transmembrane region" description="Helical" evidence="10">
    <location>
        <begin position="105"/>
        <end position="126"/>
    </location>
</feature>
<dbReference type="Gene3D" id="1.20.1070.10">
    <property type="entry name" value="Rhodopsin 7-helix transmembrane proteins"/>
    <property type="match status" value="1"/>
</dbReference>
<keyword evidence="2" id="KW-1003">Cell membrane</keyword>
<feature type="transmembrane region" description="Helical" evidence="10">
    <location>
        <begin position="29"/>
        <end position="50"/>
    </location>
</feature>
<sequence>NNNNENYHNDYYVTSDDVTNQSMLKIYTAFYALVFVIGTIGNISVVYALTAYPQLKSVTNTYILNLAVSDIFYLFGIPFLLDVAVKSEWVHAEFFCKTYLGLSTINWFSSVFTLTTLSIDRYLAVCKAIHSATIRTQLSARCICLVVWILSAFFSSPVFIFSRLVENDDGRWSCILDLPEISGDVEYTGLLFIWGVFIIAYIIPIICISIFYSLVLHRVRRLGPKNVVRVRTGRKDKRRVTIVVSMLIAMYLICWTPYWLFQIIVKYLEGINEWVRVLYQFLSALTYLNSAANPILYSFLNDNFRNVLKNSCC</sequence>
<dbReference type="STRING" id="6412.T1EHT0"/>
<dbReference type="Pfam" id="PF00001">
    <property type="entry name" value="7tm_1"/>
    <property type="match status" value="1"/>
</dbReference>
<feature type="domain" description="G-protein coupled receptors family 1 profile" evidence="11">
    <location>
        <begin position="41"/>
        <end position="297"/>
    </location>
</feature>
<dbReference type="GeneID" id="20196130"/>
<evidence type="ECO:0000313" key="14">
    <source>
        <dbReference type="Proteomes" id="UP000015101"/>
    </source>
</evidence>
<evidence type="ECO:0000313" key="13">
    <source>
        <dbReference type="EnsemblMetazoa" id="HelroP130073"/>
    </source>
</evidence>
<dbReference type="GO" id="GO:0004930">
    <property type="term" value="F:G protein-coupled receptor activity"/>
    <property type="evidence" value="ECO:0000318"/>
    <property type="project" value="GO_Central"/>
</dbReference>
<name>T1EHT0_HELRO</name>
<dbReference type="EMBL" id="AMQM01002424">
    <property type="status" value="NOT_ANNOTATED_CDS"/>
    <property type="molecule type" value="Genomic_DNA"/>
</dbReference>
<dbReference type="SUPFAM" id="SSF81321">
    <property type="entry name" value="Family A G protein-coupled receptor-like"/>
    <property type="match status" value="1"/>
</dbReference>
<dbReference type="PANTHER" id="PTHR24229">
    <property type="entry name" value="NEUROPEPTIDES RECEPTOR"/>
    <property type="match status" value="1"/>
</dbReference>
<dbReference type="GO" id="GO:0005886">
    <property type="term" value="C:plasma membrane"/>
    <property type="evidence" value="ECO:0000318"/>
    <property type="project" value="GO_Central"/>
</dbReference>
<evidence type="ECO:0000256" key="6">
    <source>
        <dbReference type="ARBA" id="ARBA00023136"/>
    </source>
</evidence>
<feature type="transmembrane region" description="Helical" evidence="10">
    <location>
        <begin position="62"/>
        <end position="85"/>
    </location>
</feature>
<organism evidence="13 14">
    <name type="scientific">Helobdella robusta</name>
    <name type="common">Californian leech</name>
    <dbReference type="NCBI Taxonomy" id="6412"/>
    <lineage>
        <taxon>Eukaryota</taxon>
        <taxon>Metazoa</taxon>
        <taxon>Spiralia</taxon>
        <taxon>Lophotrochozoa</taxon>
        <taxon>Annelida</taxon>
        <taxon>Clitellata</taxon>
        <taxon>Hirudinea</taxon>
        <taxon>Rhynchobdellida</taxon>
        <taxon>Glossiphoniidae</taxon>
        <taxon>Helobdella</taxon>
    </lineage>
</organism>
<feature type="transmembrane region" description="Helical" evidence="10">
    <location>
        <begin position="240"/>
        <end position="261"/>
    </location>
</feature>
<dbReference type="HOGENOM" id="CLU_009579_8_1_1"/>
<proteinExistence type="inferred from homology"/>
<evidence type="ECO:0000256" key="10">
    <source>
        <dbReference type="SAM" id="Phobius"/>
    </source>
</evidence>
<reference evidence="14" key="1">
    <citation type="submission" date="2012-12" db="EMBL/GenBank/DDBJ databases">
        <authorList>
            <person name="Hellsten U."/>
            <person name="Grimwood J."/>
            <person name="Chapman J.A."/>
            <person name="Shapiro H."/>
            <person name="Aerts A."/>
            <person name="Otillar R.P."/>
            <person name="Terry A.Y."/>
            <person name="Boore J.L."/>
            <person name="Simakov O."/>
            <person name="Marletaz F."/>
            <person name="Cho S.-J."/>
            <person name="Edsinger-Gonzales E."/>
            <person name="Havlak P."/>
            <person name="Kuo D.-H."/>
            <person name="Larsson T."/>
            <person name="Lv J."/>
            <person name="Arendt D."/>
            <person name="Savage R."/>
            <person name="Osoegawa K."/>
            <person name="de Jong P."/>
            <person name="Lindberg D.R."/>
            <person name="Seaver E.C."/>
            <person name="Weisblat D.A."/>
            <person name="Putnam N.H."/>
            <person name="Grigoriev I.V."/>
            <person name="Rokhsar D.S."/>
        </authorList>
    </citation>
    <scope>NUCLEOTIDE SEQUENCE</scope>
</reference>
<comment type="similarity">
    <text evidence="9">Belongs to the G-protein coupled receptor 1 family.</text>
</comment>
<dbReference type="InterPro" id="IPR000276">
    <property type="entry name" value="GPCR_Rhodpsn"/>
</dbReference>
<dbReference type="PROSITE" id="PS50262">
    <property type="entry name" value="G_PROTEIN_RECEP_F1_2"/>
    <property type="match status" value="1"/>
</dbReference>
<evidence type="ECO:0000256" key="4">
    <source>
        <dbReference type="ARBA" id="ARBA00022989"/>
    </source>
</evidence>
<dbReference type="FunFam" id="1.20.1070.10:FF:000931">
    <property type="entry name" value="Uncharacterized protein"/>
    <property type="match status" value="1"/>
</dbReference>
<dbReference type="KEGG" id="hro:HELRODRAFT_130073"/>
<gene>
    <name evidence="13" type="primary">20196130</name>
    <name evidence="12" type="ORF">HELRODRAFT_130073</name>
</gene>
<evidence type="ECO:0000256" key="1">
    <source>
        <dbReference type="ARBA" id="ARBA00004651"/>
    </source>
</evidence>
<evidence type="ECO:0000259" key="11">
    <source>
        <dbReference type="PROSITE" id="PS50262"/>
    </source>
</evidence>
<dbReference type="eggNOG" id="KOG3656">
    <property type="taxonomic scope" value="Eukaryota"/>
</dbReference>
<keyword evidence="8 9" id="KW-0807">Transducer</keyword>
<dbReference type="PROSITE" id="PS00237">
    <property type="entry name" value="G_PROTEIN_RECEP_F1_1"/>
    <property type="match status" value="1"/>
</dbReference>
<dbReference type="InParanoid" id="T1EHT0"/>
<dbReference type="InterPro" id="IPR017452">
    <property type="entry name" value="GPCR_Rhodpsn_7TM"/>
</dbReference>
<protein>
    <recommendedName>
        <fullName evidence="11">G-protein coupled receptors family 1 profile domain-containing protein</fullName>
    </recommendedName>
</protein>
<dbReference type="OrthoDB" id="6076970at2759"/>
<comment type="subcellular location">
    <subcellularLocation>
        <location evidence="1">Cell membrane</location>
        <topology evidence="1">Multi-pass membrane protein</topology>
    </subcellularLocation>
</comment>
<evidence type="ECO:0000256" key="8">
    <source>
        <dbReference type="ARBA" id="ARBA00023224"/>
    </source>
</evidence>
<evidence type="ECO:0000256" key="7">
    <source>
        <dbReference type="ARBA" id="ARBA00023170"/>
    </source>
</evidence>
<feature type="transmembrane region" description="Helical" evidence="10">
    <location>
        <begin position="281"/>
        <end position="300"/>
    </location>
</feature>
<evidence type="ECO:0000256" key="2">
    <source>
        <dbReference type="ARBA" id="ARBA00022475"/>
    </source>
</evidence>
<dbReference type="OMA" id="SARCICL"/>
<keyword evidence="4 10" id="KW-1133">Transmembrane helix</keyword>
<evidence type="ECO:0000256" key="5">
    <source>
        <dbReference type="ARBA" id="ARBA00023040"/>
    </source>
</evidence>
<keyword evidence="6 10" id="KW-0472">Membrane</keyword>
<reference evidence="12 14" key="2">
    <citation type="journal article" date="2013" name="Nature">
        <title>Insights into bilaterian evolution from three spiralian genomes.</title>
        <authorList>
            <person name="Simakov O."/>
            <person name="Marletaz F."/>
            <person name="Cho S.J."/>
            <person name="Edsinger-Gonzales E."/>
            <person name="Havlak P."/>
            <person name="Hellsten U."/>
            <person name="Kuo D.H."/>
            <person name="Larsson T."/>
            <person name="Lv J."/>
            <person name="Arendt D."/>
            <person name="Savage R."/>
            <person name="Osoegawa K."/>
            <person name="de Jong P."/>
            <person name="Grimwood J."/>
            <person name="Chapman J.A."/>
            <person name="Shapiro H."/>
            <person name="Aerts A."/>
            <person name="Otillar R.P."/>
            <person name="Terry A.Y."/>
            <person name="Boore J.L."/>
            <person name="Grigoriev I.V."/>
            <person name="Lindberg D.R."/>
            <person name="Seaver E.C."/>
            <person name="Weisblat D.A."/>
            <person name="Putnam N.H."/>
            <person name="Rokhsar D.S."/>
        </authorList>
    </citation>
    <scope>NUCLEOTIDE SEQUENCE</scope>
</reference>
<dbReference type="PANTHER" id="PTHR24229:SF40">
    <property type="entry name" value="ALLATOSTATIN C RECEPTOR 1-RELATED"/>
    <property type="match status" value="1"/>
</dbReference>
<dbReference type="GO" id="GO:0043005">
    <property type="term" value="C:neuron projection"/>
    <property type="evidence" value="ECO:0000318"/>
    <property type="project" value="GO_Central"/>
</dbReference>
<evidence type="ECO:0000256" key="9">
    <source>
        <dbReference type="RuleBase" id="RU000688"/>
    </source>
</evidence>
<accession>T1EHT0</accession>
<feature type="transmembrane region" description="Helical" evidence="10">
    <location>
        <begin position="191"/>
        <end position="219"/>
    </location>
</feature>
<keyword evidence="14" id="KW-1185">Reference proteome</keyword>